<protein>
    <submittedName>
        <fullName evidence="6">GntR family transcriptional regulator</fullName>
    </submittedName>
</protein>
<dbReference type="OrthoDB" id="9810548at2"/>
<feature type="domain" description="HTH gntR-type" evidence="5">
    <location>
        <begin position="27"/>
        <end position="94"/>
    </location>
</feature>
<gene>
    <name evidence="6" type="ORF">E4K65_08130</name>
</gene>
<dbReference type="CDD" id="cd07377">
    <property type="entry name" value="WHTH_GntR"/>
    <property type="match status" value="1"/>
</dbReference>
<dbReference type="PANTHER" id="PTHR43537">
    <property type="entry name" value="TRANSCRIPTIONAL REGULATOR, GNTR FAMILY"/>
    <property type="match status" value="1"/>
</dbReference>
<dbReference type="SUPFAM" id="SSF46785">
    <property type="entry name" value="Winged helix' DNA-binding domain"/>
    <property type="match status" value="1"/>
</dbReference>
<dbReference type="InterPro" id="IPR008920">
    <property type="entry name" value="TF_FadR/GntR_C"/>
</dbReference>
<dbReference type="Gene3D" id="1.10.10.10">
    <property type="entry name" value="Winged helix-like DNA-binding domain superfamily/Winged helix DNA-binding domain"/>
    <property type="match status" value="1"/>
</dbReference>
<dbReference type="SMART" id="SM00895">
    <property type="entry name" value="FCD"/>
    <property type="match status" value="1"/>
</dbReference>
<dbReference type="Pfam" id="PF07729">
    <property type="entry name" value="FCD"/>
    <property type="match status" value="1"/>
</dbReference>
<keyword evidence="3" id="KW-0804">Transcription</keyword>
<dbReference type="Gene3D" id="1.20.120.530">
    <property type="entry name" value="GntR ligand-binding domain-like"/>
    <property type="match status" value="1"/>
</dbReference>
<sequence>MQERDRFLPDESRRKTEGQMKQPLKHRTLSAAIVDQLRQAILDGTYPAGSQLRQDALGDAYGVSRIPVREALFQLEAEGLVRIVPQKGAIVSELSLDEINDVFDLRRILEPRLLAQSAPRFTAEDFEGLDDIHKSFEKAIKARNVSEWGQLNADFHMALYVHAPQPRTRAIVLSLLQTSDRYTRLQLSNTKAMGTAEKEHAHLIALCRAQKVEEACRFLERHIEAVRKDLLQVVAGSAIAPRARQKREQRS</sequence>
<dbReference type="AlphaFoldDB" id="A0A4Y9M514"/>
<evidence type="ECO:0000259" key="5">
    <source>
        <dbReference type="PROSITE" id="PS50949"/>
    </source>
</evidence>
<evidence type="ECO:0000256" key="1">
    <source>
        <dbReference type="ARBA" id="ARBA00023015"/>
    </source>
</evidence>
<keyword evidence="1" id="KW-0805">Transcription regulation</keyword>
<dbReference type="InterPro" id="IPR011711">
    <property type="entry name" value="GntR_C"/>
</dbReference>
<dbReference type="Pfam" id="PF00392">
    <property type="entry name" value="GntR"/>
    <property type="match status" value="1"/>
</dbReference>
<proteinExistence type="predicted"/>
<evidence type="ECO:0000256" key="3">
    <source>
        <dbReference type="ARBA" id="ARBA00023163"/>
    </source>
</evidence>
<dbReference type="SUPFAM" id="SSF48008">
    <property type="entry name" value="GntR ligand-binding domain-like"/>
    <property type="match status" value="1"/>
</dbReference>
<organism evidence="6 7">
    <name type="scientific">Bradyrhizobium niftali</name>
    <dbReference type="NCBI Taxonomy" id="2560055"/>
    <lineage>
        <taxon>Bacteria</taxon>
        <taxon>Pseudomonadati</taxon>
        <taxon>Pseudomonadota</taxon>
        <taxon>Alphaproteobacteria</taxon>
        <taxon>Hyphomicrobiales</taxon>
        <taxon>Nitrobacteraceae</taxon>
        <taxon>Bradyrhizobium</taxon>
    </lineage>
</organism>
<evidence type="ECO:0000313" key="7">
    <source>
        <dbReference type="Proteomes" id="UP000297966"/>
    </source>
</evidence>
<dbReference type="InterPro" id="IPR000524">
    <property type="entry name" value="Tscrpt_reg_HTH_GntR"/>
</dbReference>
<reference evidence="6 7" key="1">
    <citation type="submission" date="2019-03" db="EMBL/GenBank/DDBJ databases">
        <title>Bradyrhizobium diversity isolated from nodules of Chamaecrista fasciculata.</title>
        <authorList>
            <person name="Klepa M.S."/>
            <person name="Urquiaga M.O."/>
            <person name="Hungria M."/>
            <person name="Delamuta J.R."/>
        </authorList>
    </citation>
    <scope>NUCLEOTIDE SEQUENCE [LARGE SCALE GENOMIC DNA]</scope>
    <source>
        <strain evidence="6 7">CNPSo 3448</strain>
    </source>
</reference>
<dbReference type="InterPro" id="IPR036390">
    <property type="entry name" value="WH_DNA-bd_sf"/>
</dbReference>
<dbReference type="GO" id="GO:0003700">
    <property type="term" value="F:DNA-binding transcription factor activity"/>
    <property type="evidence" value="ECO:0007669"/>
    <property type="project" value="InterPro"/>
</dbReference>
<accession>A0A4Y9M514</accession>
<feature type="region of interest" description="Disordered" evidence="4">
    <location>
        <begin position="1"/>
        <end position="22"/>
    </location>
</feature>
<dbReference type="PROSITE" id="PS50949">
    <property type="entry name" value="HTH_GNTR"/>
    <property type="match status" value="1"/>
</dbReference>
<evidence type="ECO:0000313" key="6">
    <source>
        <dbReference type="EMBL" id="TFV50111.1"/>
    </source>
</evidence>
<dbReference type="PANTHER" id="PTHR43537:SF41">
    <property type="entry name" value="TRANSCRIPTIONAL REGULATORY PROTEIN"/>
    <property type="match status" value="1"/>
</dbReference>
<dbReference type="Proteomes" id="UP000297966">
    <property type="component" value="Unassembled WGS sequence"/>
</dbReference>
<dbReference type="GO" id="GO:0003677">
    <property type="term" value="F:DNA binding"/>
    <property type="evidence" value="ECO:0007669"/>
    <property type="project" value="UniProtKB-KW"/>
</dbReference>
<feature type="compositionally biased region" description="Basic and acidic residues" evidence="4">
    <location>
        <begin position="1"/>
        <end position="18"/>
    </location>
</feature>
<name>A0A4Y9M514_9BRAD</name>
<evidence type="ECO:0000256" key="2">
    <source>
        <dbReference type="ARBA" id="ARBA00023125"/>
    </source>
</evidence>
<dbReference type="SMART" id="SM00345">
    <property type="entry name" value="HTH_GNTR"/>
    <property type="match status" value="1"/>
</dbReference>
<keyword evidence="7" id="KW-1185">Reference proteome</keyword>
<dbReference type="InterPro" id="IPR036388">
    <property type="entry name" value="WH-like_DNA-bd_sf"/>
</dbReference>
<comment type="caution">
    <text evidence="6">The sequence shown here is derived from an EMBL/GenBank/DDBJ whole genome shotgun (WGS) entry which is preliminary data.</text>
</comment>
<dbReference type="EMBL" id="SPQT01000002">
    <property type="protein sequence ID" value="TFV50111.1"/>
    <property type="molecule type" value="Genomic_DNA"/>
</dbReference>
<evidence type="ECO:0000256" key="4">
    <source>
        <dbReference type="SAM" id="MobiDB-lite"/>
    </source>
</evidence>
<keyword evidence="2" id="KW-0238">DNA-binding</keyword>